<evidence type="ECO:0000256" key="1">
    <source>
        <dbReference type="SAM" id="MobiDB-lite"/>
    </source>
</evidence>
<dbReference type="Proteomes" id="UP000015100">
    <property type="component" value="Unassembled WGS sequence"/>
</dbReference>
<keyword evidence="2" id="KW-1133">Transmembrane helix</keyword>
<feature type="transmembrane region" description="Helical" evidence="2">
    <location>
        <begin position="307"/>
        <end position="330"/>
    </location>
</feature>
<feature type="transmembrane region" description="Helical" evidence="2">
    <location>
        <begin position="197"/>
        <end position="216"/>
    </location>
</feature>
<proteinExistence type="predicted"/>
<sequence>MTEVLQATTSSLTKTVLGNVPAYVPPGQLYFETDGEHIRYFEQEPQLVHADMVCYPLARLPHILDVKCNDDGLCLPPLSKKSVQEDGSYVSKSFIQPTPPPTLRRRDSTDPVPEQKELPIPSTITIYTTIIPNAPVGYPQGQYQYPQYSPTPQPATPEPRPVIPTELIDPYHPGLVPGSFPKSCRIPKAYEGICHPIVIPCVVICTYILATCLYYGGAPHCIGNPFLHSQQQQYHRRPTTIATPQGTYIYHHPPAPPTQPSPGGGSLVATPFQRNWMGLISCFRCDHPDNDAAAAARRAERINATACYFLTTLLSYGAGLIILGAFLGGLCNCVKSECEFK</sequence>
<gene>
    <name evidence="3" type="ORF">H072_9750</name>
</gene>
<keyword evidence="4" id="KW-1185">Reference proteome</keyword>
<reference evidence="3 4" key="1">
    <citation type="journal article" date="2013" name="PLoS Genet.">
        <title>Genomic mechanisms accounting for the adaptation to parasitism in nematode-trapping fungi.</title>
        <authorList>
            <person name="Meerupati T."/>
            <person name="Andersson K.M."/>
            <person name="Friman E."/>
            <person name="Kumar D."/>
            <person name="Tunlid A."/>
            <person name="Ahren D."/>
        </authorList>
    </citation>
    <scope>NUCLEOTIDE SEQUENCE [LARGE SCALE GENOMIC DNA]</scope>
    <source>
        <strain evidence="3 4">CBS 200.50</strain>
    </source>
</reference>
<organism evidence="3 4">
    <name type="scientific">Dactylellina haptotyla (strain CBS 200.50)</name>
    <name type="common">Nematode-trapping fungus</name>
    <name type="synonym">Monacrosporium haptotylum</name>
    <dbReference type="NCBI Taxonomy" id="1284197"/>
    <lineage>
        <taxon>Eukaryota</taxon>
        <taxon>Fungi</taxon>
        <taxon>Dikarya</taxon>
        <taxon>Ascomycota</taxon>
        <taxon>Pezizomycotina</taxon>
        <taxon>Orbiliomycetes</taxon>
        <taxon>Orbiliales</taxon>
        <taxon>Orbiliaceae</taxon>
        <taxon>Dactylellina</taxon>
    </lineage>
</organism>
<accession>S8A1U9</accession>
<feature type="region of interest" description="Disordered" evidence="1">
    <location>
        <begin position="90"/>
        <end position="117"/>
    </location>
</feature>
<dbReference type="AlphaFoldDB" id="S8A1U9"/>
<name>S8A1U9_DACHA</name>
<keyword evidence="2" id="KW-0812">Transmembrane</keyword>
<protein>
    <submittedName>
        <fullName evidence="3">Uncharacterized protein</fullName>
    </submittedName>
</protein>
<evidence type="ECO:0000256" key="2">
    <source>
        <dbReference type="SAM" id="Phobius"/>
    </source>
</evidence>
<comment type="caution">
    <text evidence="3">The sequence shown here is derived from an EMBL/GenBank/DDBJ whole genome shotgun (WGS) entry which is preliminary data.</text>
</comment>
<keyword evidence="2" id="KW-0472">Membrane</keyword>
<reference evidence="4" key="2">
    <citation type="submission" date="2013-04" db="EMBL/GenBank/DDBJ databases">
        <title>Genomic mechanisms accounting for the adaptation to parasitism in nematode-trapping fungi.</title>
        <authorList>
            <person name="Ahren D.G."/>
        </authorList>
    </citation>
    <scope>NUCLEOTIDE SEQUENCE [LARGE SCALE GENOMIC DNA]</scope>
    <source>
        <strain evidence="4">CBS 200.50</strain>
    </source>
</reference>
<dbReference type="EMBL" id="AQGS01000831">
    <property type="protein sequence ID" value="EPS36684.1"/>
    <property type="molecule type" value="Genomic_DNA"/>
</dbReference>
<evidence type="ECO:0000313" key="4">
    <source>
        <dbReference type="Proteomes" id="UP000015100"/>
    </source>
</evidence>
<dbReference type="HOGENOM" id="CLU_813858_0_0_1"/>
<evidence type="ECO:0000313" key="3">
    <source>
        <dbReference type="EMBL" id="EPS36684.1"/>
    </source>
</evidence>
<feature type="compositionally biased region" description="Basic and acidic residues" evidence="1">
    <location>
        <begin position="104"/>
        <end position="117"/>
    </location>
</feature>